<dbReference type="RefSeq" id="WP_038627634.1">
    <property type="nucleotide sequence ID" value="NZ_CP046975.1"/>
</dbReference>
<feature type="chain" id="PRO_5044200292" description="Secreted protein" evidence="2">
    <location>
        <begin position="22"/>
        <end position="162"/>
    </location>
</feature>
<dbReference type="PROSITE" id="PS51257">
    <property type="entry name" value="PROKAR_LIPOPROTEIN"/>
    <property type="match status" value="1"/>
</dbReference>
<accession>A0AB38XX29</accession>
<name>A0AB38XX29_CORAY</name>
<protein>
    <recommendedName>
        <fullName evidence="5">Secreted protein</fullName>
    </recommendedName>
</protein>
<evidence type="ECO:0000313" key="3">
    <source>
        <dbReference type="EMBL" id="WET44551.1"/>
    </source>
</evidence>
<reference evidence="3" key="1">
    <citation type="submission" date="2023-03" db="EMBL/GenBank/DDBJ databases">
        <title>Corynebacterium amycolatum SB-1.</title>
        <authorList>
            <person name="Jo H."/>
        </authorList>
    </citation>
    <scope>NUCLEOTIDE SEQUENCE</scope>
    <source>
        <strain evidence="3">SB-1</strain>
    </source>
</reference>
<dbReference type="EMBL" id="CP120206">
    <property type="protein sequence ID" value="WET44551.1"/>
    <property type="molecule type" value="Genomic_DNA"/>
</dbReference>
<feature type="region of interest" description="Disordered" evidence="1">
    <location>
        <begin position="28"/>
        <end position="73"/>
    </location>
</feature>
<feature type="compositionally biased region" description="Low complexity" evidence="1">
    <location>
        <begin position="46"/>
        <end position="57"/>
    </location>
</feature>
<gene>
    <name evidence="3" type="ORF">P2W56_03725</name>
</gene>
<feature type="compositionally biased region" description="Basic and acidic residues" evidence="1">
    <location>
        <begin position="33"/>
        <end position="43"/>
    </location>
</feature>
<keyword evidence="2" id="KW-0732">Signal</keyword>
<dbReference type="AlphaFoldDB" id="A0AB38XX29"/>
<dbReference type="GeneID" id="92767588"/>
<proteinExistence type="predicted"/>
<dbReference type="Proteomes" id="UP001220238">
    <property type="component" value="Chromosome"/>
</dbReference>
<evidence type="ECO:0000256" key="2">
    <source>
        <dbReference type="SAM" id="SignalP"/>
    </source>
</evidence>
<evidence type="ECO:0000313" key="4">
    <source>
        <dbReference type="Proteomes" id="UP001220238"/>
    </source>
</evidence>
<organism evidence="3 4">
    <name type="scientific">Corynebacterium amycolatum</name>
    <dbReference type="NCBI Taxonomy" id="43765"/>
    <lineage>
        <taxon>Bacteria</taxon>
        <taxon>Bacillati</taxon>
        <taxon>Actinomycetota</taxon>
        <taxon>Actinomycetes</taxon>
        <taxon>Mycobacteriales</taxon>
        <taxon>Corynebacteriaceae</taxon>
        <taxon>Corynebacterium</taxon>
    </lineage>
</organism>
<feature type="signal peptide" evidence="2">
    <location>
        <begin position="1"/>
        <end position="21"/>
    </location>
</feature>
<evidence type="ECO:0000256" key="1">
    <source>
        <dbReference type="SAM" id="MobiDB-lite"/>
    </source>
</evidence>
<sequence>MKVEKVGVIALSAVVCAAALAGCGGQDQQQVGREADDGSHDTQSEAPTTPAPSANNAHSRKPDEPILGNIGPNGACDESVIAIDHEKPTARITYHGQPGDHIKLTINSNSPEREAETQGFELSSTLTEMQIPTDIPNDTIPNIQVEADGRVGLAGNCVIEVN</sequence>
<evidence type="ECO:0008006" key="5">
    <source>
        <dbReference type="Google" id="ProtNLM"/>
    </source>
</evidence>